<reference evidence="2" key="3">
    <citation type="submission" date="2015-02" db="UniProtKB">
        <authorList>
            <consortium name="EnsemblProtists"/>
        </authorList>
    </citation>
    <scope>IDENTIFICATION</scope>
    <source>
        <strain evidence="2">DAOM BR144</strain>
    </source>
</reference>
<keyword evidence="3" id="KW-1185">Reference proteome</keyword>
<feature type="region of interest" description="Disordered" evidence="1">
    <location>
        <begin position="196"/>
        <end position="235"/>
    </location>
</feature>
<reference evidence="3" key="1">
    <citation type="journal article" date="2010" name="Genome Biol.">
        <title>Genome sequence of the necrotrophic plant pathogen Pythium ultimum reveals original pathogenicity mechanisms and effector repertoire.</title>
        <authorList>
            <person name="Levesque C.A."/>
            <person name="Brouwer H."/>
            <person name="Cano L."/>
            <person name="Hamilton J.P."/>
            <person name="Holt C."/>
            <person name="Huitema E."/>
            <person name="Raffaele S."/>
            <person name="Robideau G.P."/>
            <person name="Thines M."/>
            <person name="Win J."/>
            <person name="Zerillo M.M."/>
            <person name="Beakes G.W."/>
            <person name="Boore J.L."/>
            <person name="Busam D."/>
            <person name="Dumas B."/>
            <person name="Ferriera S."/>
            <person name="Fuerstenberg S.I."/>
            <person name="Gachon C.M."/>
            <person name="Gaulin E."/>
            <person name="Govers F."/>
            <person name="Grenville-Briggs L."/>
            <person name="Horner N."/>
            <person name="Hostetler J."/>
            <person name="Jiang R.H."/>
            <person name="Johnson J."/>
            <person name="Krajaejun T."/>
            <person name="Lin H."/>
            <person name="Meijer H.J."/>
            <person name="Moore B."/>
            <person name="Morris P."/>
            <person name="Phuntmart V."/>
            <person name="Puiu D."/>
            <person name="Shetty J."/>
            <person name="Stajich J.E."/>
            <person name="Tripathy S."/>
            <person name="Wawra S."/>
            <person name="van West P."/>
            <person name="Whitty B.R."/>
            <person name="Coutinho P.M."/>
            <person name="Henrissat B."/>
            <person name="Martin F."/>
            <person name="Thomas P.D."/>
            <person name="Tyler B.M."/>
            <person name="De Vries R.P."/>
            <person name="Kamoun S."/>
            <person name="Yandell M."/>
            <person name="Tisserat N."/>
            <person name="Buell C.R."/>
        </authorList>
    </citation>
    <scope>NUCLEOTIDE SEQUENCE</scope>
    <source>
        <strain evidence="3">DAOM:BR144</strain>
    </source>
</reference>
<dbReference type="VEuPathDB" id="FungiDB:PYU1_G004860"/>
<dbReference type="STRING" id="431595.K3WIS9"/>
<dbReference type="InParanoid" id="K3WIS9"/>
<dbReference type="HOGENOM" id="CLU_061714_3_0_1"/>
<evidence type="ECO:0000313" key="3">
    <source>
        <dbReference type="Proteomes" id="UP000019132"/>
    </source>
</evidence>
<sequence>MAMRARGQRQHRRRAPHAADNGSGANATETAYARHQALMRVYASTSTRTTSSSYADDQHQHHHISQHDLAVIQRHFQFLRDDDADAERGNSDWEVRMSVRYYRKLYREYALADLSRFEEGKIGLRWRTESEVIAGKGQFVCGSKHCDARATLHSYELLFAYVEQGEAKRCLVKVRVCEACAAKLFFKKLERMRQKRKMKQQKKKKRKMEEIATKKRKRSDSSSEEEDNHDDADENSIHAICAAINAEETKDSSEATSSAYYFEDKKGERDHAFNMLLL</sequence>
<dbReference type="Pfam" id="PF09725">
    <property type="entry name" value="Fra10Ac1"/>
    <property type="match status" value="1"/>
</dbReference>
<evidence type="ECO:0000256" key="1">
    <source>
        <dbReference type="SAM" id="MobiDB-lite"/>
    </source>
</evidence>
<dbReference type="EnsemblProtists" id="PYU1_T004871">
    <property type="protein sequence ID" value="PYU1_T004871"/>
    <property type="gene ID" value="PYU1_G004860"/>
</dbReference>
<dbReference type="InterPro" id="IPR050645">
    <property type="entry name" value="Histidine_acid_phosphatase"/>
</dbReference>
<name>K3WIS9_GLOUD</name>
<dbReference type="Proteomes" id="UP000019132">
    <property type="component" value="Unassembled WGS sequence"/>
</dbReference>
<organism evidence="2 3">
    <name type="scientific">Globisporangium ultimum (strain ATCC 200006 / CBS 805.95 / DAOM BR144)</name>
    <name type="common">Pythium ultimum</name>
    <dbReference type="NCBI Taxonomy" id="431595"/>
    <lineage>
        <taxon>Eukaryota</taxon>
        <taxon>Sar</taxon>
        <taxon>Stramenopiles</taxon>
        <taxon>Oomycota</taxon>
        <taxon>Peronosporomycetes</taxon>
        <taxon>Pythiales</taxon>
        <taxon>Pythiaceae</taxon>
        <taxon>Globisporangium</taxon>
    </lineage>
</organism>
<feature type="compositionally biased region" description="Basic residues" evidence="1">
    <location>
        <begin position="196"/>
        <end position="206"/>
    </location>
</feature>
<proteinExistence type="predicted"/>
<dbReference type="OMA" id="VRMSVRY"/>
<feature type="region of interest" description="Disordered" evidence="1">
    <location>
        <begin position="1"/>
        <end position="26"/>
    </location>
</feature>
<reference evidence="3" key="2">
    <citation type="submission" date="2010-04" db="EMBL/GenBank/DDBJ databases">
        <authorList>
            <person name="Buell R."/>
            <person name="Hamilton J."/>
            <person name="Hostetler J."/>
        </authorList>
    </citation>
    <scope>NUCLEOTIDE SEQUENCE [LARGE SCALE GENOMIC DNA]</scope>
    <source>
        <strain evidence="3">DAOM:BR144</strain>
    </source>
</reference>
<evidence type="ECO:0000313" key="2">
    <source>
        <dbReference type="EnsemblProtists" id="PYU1_T004871"/>
    </source>
</evidence>
<dbReference type="InterPro" id="IPR019129">
    <property type="entry name" value="Folate-sensitive_fs_Fra10Ac1"/>
</dbReference>
<dbReference type="PANTHER" id="PTHR11567:SF25">
    <property type="entry name" value="PROTEIN FRA10AC1"/>
    <property type="match status" value="1"/>
</dbReference>
<dbReference type="EMBL" id="GL376564">
    <property type="status" value="NOT_ANNOTATED_CDS"/>
    <property type="molecule type" value="Genomic_DNA"/>
</dbReference>
<feature type="compositionally biased region" description="Acidic residues" evidence="1">
    <location>
        <begin position="222"/>
        <end position="234"/>
    </location>
</feature>
<dbReference type="PANTHER" id="PTHR11567">
    <property type="entry name" value="ACID PHOSPHATASE-RELATED"/>
    <property type="match status" value="1"/>
</dbReference>
<dbReference type="FunCoup" id="K3WIS9">
    <property type="interactions" value="7"/>
</dbReference>
<feature type="compositionally biased region" description="Basic residues" evidence="1">
    <location>
        <begin position="1"/>
        <end position="16"/>
    </location>
</feature>
<dbReference type="AlphaFoldDB" id="K3WIS9"/>
<protein>
    <submittedName>
        <fullName evidence="2">Uncharacterized protein</fullName>
    </submittedName>
</protein>
<accession>K3WIS9</accession>
<dbReference type="GO" id="GO:0016791">
    <property type="term" value="F:phosphatase activity"/>
    <property type="evidence" value="ECO:0007669"/>
    <property type="project" value="TreeGrafter"/>
</dbReference>
<dbReference type="eggNOG" id="KOG1297">
    <property type="taxonomic scope" value="Eukaryota"/>
</dbReference>